<evidence type="ECO:0000256" key="1">
    <source>
        <dbReference type="SAM" id="MobiDB-lite"/>
    </source>
</evidence>
<gene>
    <name evidence="3" type="ORF">AB0H04_35830</name>
</gene>
<feature type="transmembrane region" description="Helical" evidence="2">
    <location>
        <begin position="205"/>
        <end position="224"/>
    </location>
</feature>
<keyword evidence="2" id="KW-1133">Transmembrane helix</keyword>
<comment type="caution">
    <text evidence="3">The sequence shown here is derived from an EMBL/GenBank/DDBJ whole genome shotgun (WGS) entry which is preliminary data.</text>
</comment>
<evidence type="ECO:0000313" key="4">
    <source>
        <dbReference type="Proteomes" id="UP001551011"/>
    </source>
</evidence>
<keyword evidence="4" id="KW-1185">Reference proteome</keyword>
<dbReference type="Proteomes" id="UP001551011">
    <property type="component" value="Unassembled WGS sequence"/>
</dbReference>
<dbReference type="EMBL" id="JBFAEG010000033">
    <property type="protein sequence ID" value="MEU5712160.1"/>
    <property type="molecule type" value="Genomic_DNA"/>
</dbReference>
<name>A0ABV3AJN0_9ACTN</name>
<feature type="transmembrane region" description="Helical" evidence="2">
    <location>
        <begin position="231"/>
        <end position="254"/>
    </location>
</feature>
<reference evidence="3 4" key="1">
    <citation type="submission" date="2024-06" db="EMBL/GenBank/DDBJ databases">
        <title>The Natural Products Discovery Center: Release of the First 8490 Sequenced Strains for Exploring Actinobacteria Biosynthetic Diversity.</title>
        <authorList>
            <person name="Kalkreuter E."/>
            <person name="Kautsar S.A."/>
            <person name="Yang D."/>
            <person name="Bader C.D."/>
            <person name="Teijaro C.N."/>
            <person name="Fluegel L."/>
            <person name="Davis C.M."/>
            <person name="Simpson J.R."/>
            <person name="Lauterbach L."/>
            <person name="Steele A.D."/>
            <person name="Gui C."/>
            <person name="Meng S."/>
            <person name="Li G."/>
            <person name="Viehrig K."/>
            <person name="Ye F."/>
            <person name="Su P."/>
            <person name="Kiefer A.F."/>
            <person name="Nichols A."/>
            <person name="Cepeda A.J."/>
            <person name="Yan W."/>
            <person name="Fan B."/>
            <person name="Jiang Y."/>
            <person name="Adhikari A."/>
            <person name="Zheng C.-J."/>
            <person name="Schuster L."/>
            <person name="Cowan T.M."/>
            <person name="Smanski M.J."/>
            <person name="Chevrette M.G."/>
            <person name="De Carvalho L.P.S."/>
            <person name="Shen B."/>
        </authorList>
    </citation>
    <scope>NUCLEOTIDE SEQUENCE [LARGE SCALE GENOMIC DNA]</scope>
    <source>
        <strain evidence="3 4">NPDC020594</strain>
    </source>
</reference>
<evidence type="ECO:0000313" key="3">
    <source>
        <dbReference type="EMBL" id="MEU5712160.1"/>
    </source>
</evidence>
<evidence type="ECO:0000256" key="2">
    <source>
        <dbReference type="SAM" id="Phobius"/>
    </source>
</evidence>
<accession>A0ABV3AJN0</accession>
<keyword evidence="2" id="KW-0472">Membrane</keyword>
<proteinExistence type="predicted"/>
<protein>
    <recommendedName>
        <fullName evidence="5">Integral membrane protein</fullName>
    </recommendedName>
</protein>
<feature type="transmembrane region" description="Helical" evidence="2">
    <location>
        <begin position="49"/>
        <end position="67"/>
    </location>
</feature>
<sequence length="439" mass="46024">MFRMVRLEAKRSLALPLLLVLAALTRVVLWMDVQQWAASWPALVHSARGAAWLVLPVAFAAAIWHGGRERRADVRELFAATPRPVPVRLTPAFLVITGTVAAAPAAVTAWAVVLVTGHATYDDGQWPLGLAVGLLATVAVTLLGLGTGRVVAAPVAAPLGAVLLFLILTVSQERDGRQSHPLIDTVLPTLPVTDDFHRVLPSLSAAQGIWFTALGVTGVLLAVAAGPRDRLLALAPAVAGAAVGTLLAPSGAVVPAPQATALVCAPADHRICVTKVHARTLPDLVAPARKVLDAYAKVPDGPRRVQEDPVSSTLDDRTPGDPAKHPGTVRVELPYRTREGGIRWDDTTLLALVAQTATVDLSCATTERQLTRAGDASDAITALLLGTTTDGLSPAARRAYDTLRALPPHMRYQRIGEARKAGLSCADPLSVITGQGAGR</sequence>
<feature type="transmembrane region" description="Helical" evidence="2">
    <location>
        <begin position="150"/>
        <end position="170"/>
    </location>
</feature>
<feature type="compositionally biased region" description="Basic and acidic residues" evidence="1">
    <location>
        <begin position="314"/>
        <end position="324"/>
    </location>
</feature>
<evidence type="ECO:0008006" key="5">
    <source>
        <dbReference type="Google" id="ProtNLM"/>
    </source>
</evidence>
<dbReference type="RefSeq" id="WP_030648013.1">
    <property type="nucleotide sequence ID" value="NZ_JBFAEG010000033.1"/>
</dbReference>
<feature type="transmembrane region" description="Helical" evidence="2">
    <location>
        <begin position="92"/>
        <end position="113"/>
    </location>
</feature>
<feature type="region of interest" description="Disordered" evidence="1">
    <location>
        <begin position="299"/>
        <end position="328"/>
    </location>
</feature>
<feature type="transmembrane region" description="Helical" evidence="2">
    <location>
        <begin position="125"/>
        <end position="143"/>
    </location>
</feature>
<organism evidence="3 4">
    <name type="scientific">Streptomyces flaveolus</name>
    <dbReference type="NCBI Taxonomy" id="67297"/>
    <lineage>
        <taxon>Bacteria</taxon>
        <taxon>Bacillati</taxon>
        <taxon>Actinomycetota</taxon>
        <taxon>Actinomycetes</taxon>
        <taxon>Kitasatosporales</taxon>
        <taxon>Streptomycetaceae</taxon>
        <taxon>Streptomyces</taxon>
    </lineage>
</organism>
<keyword evidence="2" id="KW-0812">Transmembrane</keyword>